<dbReference type="Proteomes" id="UP000591948">
    <property type="component" value="Unassembled WGS sequence"/>
</dbReference>
<dbReference type="InterPro" id="IPR006059">
    <property type="entry name" value="SBP"/>
</dbReference>
<dbReference type="SUPFAM" id="SSF53850">
    <property type="entry name" value="Periplasmic binding protein-like II"/>
    <property type="match status" value="1"/>
</dbReference>
<evidence type="ECO:0000313" key="1">
    <source>
        <dbReference type="EMBL" id="GFP27875.1"/>
    </source>
</evidence>
<dbReference type="InterPro" id="IPR050490">
    <property type="entry name" value="Bact_solute-bd_prot1"/>
</dbReference>
<evidence type="ECO:0008006" key="3">
    <source>
        <dbReference type="Google" id="ProtNLM"/>
    </source>
</evidence>
<protein>
    <recommendedName>
        <fullName evidence="3">Raffinose/stachyose/melibiose transport system substrate-binding protein</fullName>
    </recommendedName>
</protein>
<dbReference type="AlphaFoldDB" id="A0A6V8P5G8"/>
<name>A0A6V8P5G8_9ACTN</name>
<dbReference type="Gene3D" id="3.40.190.10">
    <property type="entry name" value="Periplasmic binding protein-like II"/>
    <property type="match status" value="1"/>
</dbReference>
<dbReference type="PANTHER" id="PTHR43649">
    <property type="entry name" value="ARABINOSE-BINDING PROTEIN-RELATED"/>
    <property type="match status" value="1"/>
</dbReference>
<dbReference type="Pfam" id="PF13416">
    <property type="entry name" value="SBP_bac_8"/>
    <property type="match status" value="1"/>
</dbReference>
<evidence type="ECO:0000313" key="2">
    <source>
        <dbReference type="Proteomes" id="UP000591948"/>
    </source>
</evidence>
<sequence length="417" mass="46695">MEKAKRIFVVVAVALLAALLLSCRPAPLVEEAEEAKEARIVYMTNPWGVPSKELLDEFKKETGIEVEVTVIKDDRALKDKVITATVGRVAPADAIYVGISNLGILSRGGSLVPLNQMVRKDLLDGVEGSELFKVEGQLYAVPVYQQMVMLCYDAAALQEIGASVPTTWQELTEVARELKERGVKKYPITFGARSWSWYLMALSMGDPLFDKELNPTFNKPGSGGLRAMELLANFFKEELISPDRVTDVNPHPAFWAGEAVFHQAWQGALAVSNDPARSKVAPNARYMLLPDKHYTWNLPAGIGISAFTDKREEVLKFIEWFTTDKVQLSLYDDFGMFPASKSSFARLGEEGKIEGYELMTEQAKYVWAIPYDALWFPEFDVEVTETVKRVVRGEITPQAGIDYLAEYVLRLKKEYGD</sequence>
<dbReference type="PROSITE" id="PS51257">
    <property type="entry name" value="PROKAR_LIPOPROTEIN"/>
    <property type="match status" value="1"/>
</dbReference>
<dbReference type="RefSeq" id="WP_176233520.1">
    <property type="nucleotide sequence ID" value="NZ_BLRY01000078.1"/>
</dbReference>
<gene>
    <name evidence="1" type="ORF">HKBW3S33_01285</name>
</gene>
<keyword evidence="2" id="KW-1185">Reference proteome</keyword>
<organism evidence="1 2">
    <name type="scientific">Candidatus Hakubella thermalkaliphila</name>
    <dbReference type="NCBI Taxonomy" id="2754717"/>
    <lineage>
        <taxon>Bacteria</taxon>
        <taxon>Bacillati</taxon>
        <taxon>Actinomycetota</taxon>
        <taxon>Actinomycetota incertae sedis</taxon>
        <taxon>Candidatus Hakubellales</taxon>
        <taxon>Candidatus Hakubellaceae</taxon>
        <taxon>Candidatus Hakubella</taxon>
    </lineage>
</organism>
<accession>A0A6V8P5G8</accession>
<dbReference type="EMBL" id="BLRY01000078">
    <property type="protein sequence ID" value="GFP27875.1"/>
    <property type="molecule type" value="Genomic_DNA"/>
</dbReference>
<reference evidence="1 2" key="1">
    <citation type="journal article" date="2020" name="Front. Microbiol.">
        <title>Single-cell genomics of novel Actinobacteria with the Wood-Ljungdahl pathway discovered in a serpentinizing system.</title>
        <authorList>
            <person name="Merino N."/>
            <person name="Kawai M."/>
            <person name="Boyd E.S."/>
            <person name="Colman D.R."/>
            <person name="McGlynn S.E."/>
            <person name="Nealson K.H."/>
            <person name="Kurokawa K."/>
            <person name="Hongoh Y."/>
        </authorList>
    </citation>
    <scope>NUCLEOTIDE SEQUENCE [LARGE SCALE GENOMIC DNA]</scope>
    <source>
        <strain evidence="1 2">S33</strain>
    </source>
</reference>
<comment type="caution">
    <text evidence="1">The sequence shown here is derived from an EMBL/GenBank/DDBJ whole genome shotgun (WGS) entry which is preliminary data.</text>
</comment>
<dbReference type="PANTHER" id="PTHR43649:SF12">
    <property type="entry name" value="DIACETYLCHITOBIOSE BINDING PROTEIN DASA"/>
    <property type="match status" value="1"/>
</dbReference>
<proteinExistence type="predicted"/>